<dbReference type="SMART" id="SM00248">
    <property type="entry name" value="ANK"/>
    <property type="match status" value="10"/>
</dbReference>
<dbReference type="Gene3D" id="1.25.40.20">
    <property type="entry name" value="Ankyrin repeat-containing domain"/>
    <property type="match status" value="2"/>
</dbReference>
<dbReference type="PANTHER" id="PTHR24184">
    <property type="entry name" value="SI:CH211-189E2.2"/>
    <property type="match status" value="1"/>
</dbReference>
<proteinExistence type="predicted"/>
<sequence length="1976" mass="232596">MAPQIQKTQFLNRTDDRLTDLTKNIISGFTGLLYAAYFDSEDVFQLLFDFEYRKTSLFEFNGQVTANTKTTRLVFSIGSDCLQVALLRSSRRVILYILTRLQESPEMADFFYSRVNNDSYSALSVAALCSTNQHCAKFINEETVGRMIQLSQNLKTGFFYICCYFGQFAALDKVFQILVNDEADEKLKKKIYVAALVFQQEVNLLEACQKKIDYYNFVSSNDLKIQCYNMMAQILQDGLLCLINYDDELSQQLRVKWSKSQLKYYKLIESDDPDRDVDNFEEIPIKYVEPLDRRLEKWFACNDVQFVKQELTSLRRQKENRLMDHEKQIYPGFMLVHYSLLKDNDEIFDLIYEHEYQIVVQQDTFLQLENQQLNIKKNTTVMQLAVELNAKKCIQVFNQLIQGKIWKYDIQLNNEKESLLMVTCAVKNEASRMIWDNFGVIDAELDYIDRDDSRLNVFKRAIECDNVFVLDKLVQLAGNQQYTPIIFLIVLAFKNQECPGFDSGTIARYLTRIALAYIQKATQQDIENVMTNFLTDYEWQIKKGQWELLQQCILQNWPVYDDEQQDADAEAARINLVLKQAEQQLYCLLSYQSQIFNNRPENENQFDDEPPKKCVWFDLCFGGQSFAPIQVLSPMCIKYRDPRKTDLEGTLSFKNFTGLMYAMMGNNTQVIEHLLQYEYMEVLLEDEQVMTKFGTFLLKAGATPYHLACCVCDDKNFRLVQQFYQQKKEFQYKCEQTLAGLSIIFQRQVDQKQFEQDLLIDRNLLRYAIQNMSLQMVNRVTKYYDNQRFKQAVINNYLNVFEFNFEFVNVFDIAMELYYANLDETTIQIRDVVKRTLTLIIQQNADQRQIASWFLNPFPKLEDETDEEAEVRRNQRADELTEELSAVVQKQQVITIDEHTAVFEKYSVLQDDEIVPLSKRTADVSKYNLTEQSEIQNDWFNACRGNQMEVVRKVSYLYKKSQDKRPTDLIAMTQTSFTGLMYACVYGAREVFMHLLEEEYSVFTQVEVIFQCKGQFLYLPANSSILHLAVLIGNPLFLERVLSNHPELFLHYNNSKLTPFHLMVLRKYMTTSFYEQFIKNCTIFHFNLAVKNAFKAQNMQFVKFLIDKKKSRLIQENVYKLVFEIAQKLKLEEIDEDKNKAECALLKIEDQVLQYAMEKTFIWERELIMGAQHVECEWKTLLEQKFGDEYENAYQEFFQVKKFKELNQIVIEEEKIVAKDQIIEKDEMIIEPPKRLLLKTKTEIELALWFDSCKTGDINKIYDKADDFGREQDQRFNNVHLEEFTGFSGLMYCVYNDHAEIFKLLLPTEWMLKTKSKNVITAQQKSMRAGIQDLQQKYLSVPGLGVSQLMILRGSQKIFNLVFNYEDLMQIYQDEAQQAAVNQICKQLRQELFEYQCMFVSHQMKFDCGEENQVQFIQMFNEQQANNQEKVVRTAVYHQNTVFAIDMTQILDIEYQKMLGIEYQLEFSDDQKRKLYQKEQRIQTMQTVFDILQCYVDKFELFTNEFDLLLQKCLEIGVFQHENPRMYRLLQKCLEIKSFSKEAATAELDERVIAFNVDKYKSDLVRPEFTQATMFNAYVVELGWLNDFDEPMETSDEKWFEACKSGDLRYIKEFYDVFNRKIDQRQFNFEQEVYFGLTGIQYAAMYNQVEVIKLLFEAEGDMLTEEDTVLMAHGIGFDQKFLLSAGSNILMIAALCDHQDAFNAILQLIGGRQILQKLYQQSNSRGQNILWISSICWRYETGRRLFECQLTQKLIWKAFQTDFTLCSTRSPLQIMQECRSVHLGQHLFNMLNNNEFKAKFYELVLKTNMPKIYRDLERTTFGSDLERLYAESWMNSMLEDAVMYALQNVAEISYINLLKGQMGRNTDCAIKQFQKYNVLTANRCVIEIDELIRQEIGNTQRQTVYTRAMSQKGSTLTQSMLSASRIGKEEPKKVFLSKEEIMTKTNLIKTKLEEVKQRPKWAAIEEIYMRIVSGQE</sequence>
<name>A0A146K568_9EUKA</name>
<reference evidence="1" key="1">
    <citation type="submission" date="2015-07" db="EMBL/GenBank/DDBJ databases">
        <title>Adaptation to a free-living lifestyle via gene acquisitions in the diplomonad Trepomonas sp. PC1.</title>
        <authorList>
            <person name="Xu F."/>
            <person name="Jerlstrom-Hultqvist J."/>
            <person name="Kolisko M."/>
            <person name="Simpson A.G.B."/>
            <person name="Roger A.J."/>
            <person name="Svard S.G."/>
            <person name="Andersson J.O."/>
        </authorList>
    </citation>
    <scope>NUCLEOTIDE SEQUENCE</scope>
    <source>
        <strain evidence="1">PC1</strain>
    </source>
</reference>
<gene>
    <name evidence="1" type="ORF">TPC1_16115</name>
</gene>
<protein>
    <recommendedName>
        <fullName evidence="2">Ankyrin repeat-containing protein</fullName>
    </recommendedName>
</protein>
<dbReference type="PANTHER" id="PTHR24184:SF11">
    <property type="entry name" value="ANKYRIN REPEAT AND SOCS BOX CONTAINING 3"/>
    <property type="match status" value="1"/>
</dbReference>
<dbReference type="SUPFAM" id="SSF48403">
    <property type="entry name" value="Ankyrin repeat"/>
    <property type="match status" value="3"/>
</dbReference>
<organism evidence="1">
    <name type="scientific">Trepomonas sp. PC1</name>
    <dbReference type="NCBI Taxonomy" id="1076344"/>
    <lineage>
        <taxon>Eukaryota</taxon>
        <taxon>Metamonada</taxon>
        <taxon>Diplomonadida</taxon>
        <taxon>Hexamitidae</taxon>
        <taxon>Hexamitinae</taxon>
        <taxon>Trepomonas</taxon>
    </lineage>
</organism>
<dbReference type="InterPro" id="IPR002110">
    <property type="entry name" value="Ankyrin_rpt"/>
</dbReference>
<dbReference type="InterPro" id="IPR036770">
    <property type="entry name" value="Ankyrin_rpt-contain_sf"/>
</dbReference>
<accession>A0A146K568</accession>
<evidence type="ECO:0000313" key="1">
    <source>
        <dbReference type="EMBL" id="JAP92060.1"/>
    </source>
</evidence>
<dbReference type="EMBL" id="GDID01004546">
    <property type="protein sequence ID" value="JAP92060.1"/>
    <property type="molecule type" value="Transcribed_RNA"/>
</dbReference>
<evidence type="ECO:0008006" key="2">
    <source>
        <dbReference type="Google" id="ProtNLM"/>
    </source>
</evidence>